<proteinExistence type="predicted"/>
<evidence type="ECO:0000313" key="1">
    <source>
        <dbReference type="EMBL" id="TXR57856.1"/>
    </source>
</evidence>
<dbReference type="InterPro" id="IPR015018">
    <property type="entry name" value="DUF1905"/>
</dbReference>
<dbReference type="AlphaFoldDB" id="A0A5C8ZLJ9"/>
<accession>A0A5C8ZLJ9</accession>
<reference evidence="1 2" key="1">
    <citation type="submission" date="2019-07" db="EMBL/GenBank/DDBJ databases">
        <title>Quadrisphaera sp. strain DD2A genome sequencing and assembly.</title>
        <authorList>
            <person name="Kim I."/>
        </authorList>
    </citation>
    <scope>NUCLEOTIDE SEQUENCE [LARGE SCALE GENOMIC DNA]</scope>
    <source>
        <strain evidence="1 2">DD2A</strain>
    </source>
</reference>
<dbReference type="Pfam" id="PF13376">
    <property type="entry name" value="OmdA"/>
    <property type="match status" value="1"/>
</dbReference>
<evidence type="ECO:0000313" key="2">
    <source>
        <dbReference type="Proteomes" id="UP000321234"/>
    </source>
</evidence>
<dbReference type="Pfam" id="PF08922">
    <property type="entry name" value="DUF1905"/>
    <property type="match status" value="1"/>
</dbReference>
<organism evidence="1 2">
    <name type="scientific">Quadrisphaera setariae</name>
    <dbReference type="NCBI Taxonomy" id="2593304"/>
    <lineage>
        <taxon>Bacteria</taxon>
        <taxon>Bacillati</taxon>
        <taxon>Actinomycetota</taxon>
        <taxon>Actinomycetes</taxon>
        <taxon>Kineosporiales</taxon>
        <taxon>Kineosporiaceae</taxon>
        <taxon>Quadrisphaera</taxon>
    </lineage>
</organism>
<dbReference type="Gene3D" id="2.40.30.100">
    <property type="entry name" value="AF2212/PG0164-like"/>
    <property type="match status" value="1"/>
</dbReference>
<protein>
    <submittedName>
        <fullName evidence="1">DUF1905 domain-containing protein</fullName>
    </submittedName>
</protein>
<keyword evidence="2" id="KW-1185">Reference proteome</keyword>
<gene>
    <name evidence="1" type="ORF">FMM08_00975</name>
</gene>
<dbReference type="InterPro" id="IPR037079">
    <property type="entry name" value="AF2212/PG0164-like_sf"/>
</dbReference>
<dbReference type="SUPFAM" id="SSF141694">
    <property type="entry name" value="AF2212/PG0164-like"/>
    <property type="match status" value="1"/>
</dbReference>
<comment type="caution">
    <text evidence="1">The sequence shown here is derived from an EMBL/GenBank/DDBJ whole genome shotgun (WGS) entry which is preliminary data.</text>
</comment>
<dbReference type="Proteomes" id="UP000321234">
    <property type="component" value="Unassembled WGS sequence"/>
</dbReference>
<name>A0A5C8ZLJ9_9ACTN</name>
<sequence length="156" mass="16315">MRYRTAVLNPRGNATGLEVPADVVEALGAGKRPLLRVTVVRVDGSSEPYSWTTTPGTMGGVVMVPLSSEHRTAAGLAAGDEVDVDVEVASAPAPLAVPDDLAAAVEGAGATAFFDQLAPSHRKEWVRWVEEAKKAETRASRVAQAAEALAAGRSRR</sequence>
<dbReference type="RefSeq" id="WP_147924467.1">
    <property type="nucleotide sequence ID" value="NZ_VKAC01000001.1"/>
</dbReference>
<dbReference type="EMBL" id="VKAC01000001">
    <property type="protein sequence ID" value="TXR57856.1"/>
    <property type="molecule type" value="Genomic_DNA"/>
</dbReference>
<dbReference type="OrthoDB" id="2604865at2"/>